<gene>
    <name evidence="2" type="ORF">SOCE836_087640</name>
</gene>
<feature type="compositionally biased region" description="Low complexity" evidence="1">
    <location>
        <begin position="194"/>
        <end position="207"/>
    </location>
</feature>
<sequence>MARAVEMWNLVLAGSLLAGAGCSREEASTTSAATSAASAPPVAPAATDLVGYVATYPTMEPQPGRRRLAQQFAVYQSADATSKELARLDSGAVVDLKASYQDWMLVAFQSGGQPTLGWIELKVTDSRATAVTDAEPRPAAASASAAPKTADAGAPTAGGTGTDAGTTGSGTTPDAGATGSSTTPDAGTTGGADAGATGSGTTPDAGAADGGARRKIILKKP</sequence>
<dbReference type="RefSeq" id="WP_165374449.1">
    <property type="nucleotide sequence ID" value="NZ_CP012672.1"/>
</dbReference>
<dbReference type="Proteomes" id="UP000295497">
    <property type="component" value="Chromosome"/>
</dbReference>
<protein>
    <submittedName>
        <fullName evidence="2">Uncharacterized protein</fullName>
    </submittedName>
</protein>
<dbReference type="PROSITE" id="PS51257">
    <property type="entry name" value="PROKAR_LIPOPROTEIN"/>
    <property type="match status" value="1"/>
</dbReference>
<feature type="region of interest" description="Disordered" evidence="1">
    <location>
        <begin position="130"/>
        <end position="221"/>
    </location>
</feature>
<proteinExistence type="predicted"/>
<evidence type="ECO:0000313" key="2">
    <source>
        <dbReference type="EMBL" id="AUX36556.1"/>
    </source>
</evidence>
<dbReference type="AlphaFoldDB" id="A0A4P2R1K2"/>
<dbReference type="EMBL" id="CP012672">
    <property type="protein sequence ID" value="AUX36556.1"/>
    <property type="molecule type" value="Genomic_DNA"/>
</dbReference>
<accession>A0A4P2R1K2</accession>
<evidence type="ECO:0000313" key="3">
    <source>
        <dbReference type="Proteomes" id="UP000295497"/>
    </source>
</evidence>
<feature type="compositionally biased region" description="Low complexity" evidence="1">
    <location>
        <begin position="139"/>
        <end position="155"/>
    </location>
</feature>
<organism evidence="2 3">
    <name type="scientific">Sorangium cellulosum</name>
    <name type="common">Polyangium cellulosum</name>
    <dbReference type="NCBI Taxonomy" id="56"/>
    <lineage>
        <taxon>Bacteria</taxon>
        <taxon>Pseudomonadati</taxon>
        <taxon>Myxococcota</taxon>
        <taxon>Polyangia</taxon>
        <taxon>Polyangiales</taxon>
        <taxon>Polyangiaceae</taxon>
        <taxon>Sorangium</taxon>
    </lineage>
</organism>
<name>A0A4P2R1K2_SORCE</name>
<feature type="compositionally biased region" description="Low complexity" evidence="1">
    <location>
        <begin position="163"/>
        <end position="187"/>
    </location>
</feature>
<evidence type="ECO:0000256" key="1">
    <source>
        <dbReference type="SAM" id="MobiDB-lite"/>
    </source>
</evidence>
<reference evidence="2 3" key="1">
    <citation type="submission" date="2015-09" db="EMBL/GenBank/DDBJ databases">
        <title>Sorangium comparison.</title>
        <authorList>
            <person name="Zaburannyi N."/>
            <person name="Bunk B."/>
            <person name="Overmann J."/>
            <person name="Mueller R."/>
        </authorList>
    </citation>
    <scope>NUCLEOTIDE SEQUENCE [LARGE SCALE GENOMIC DNA]</scope>
    <source>
        <strain evidence="2 3">So ce836</strain>
    </source>
</reference>